<dbReference type="InterPro" id="IPR050743">
    <property type="entry name" value="2-oxoacid_DH_E2_comp"/>
</dbReference>
<evidence type="ECO:0000256" key="1">
    <source>
        <dbReference type="ARBA" id="ARBA00001938"/>
    </source>
</evidence>
<gene>
    <name evidence="8" type="ORF">B2A_00941</name>
</gene>
<evidence type="ECO:0000313" key="8">
    <source>
        <dbReference type="EMBL" id="EQD66912.1"/>
    </source>
</evidence>
<dbReference type="InterPro" id="IPR003016">
    <property type="entry name" value="2-oxoA_DH_lipoyl-BS"/>
</dbReference>
<evidence type="ECO:0000256" key="3">
    <source>
        <dbReference type="ARBA" id="ARBA00022679"/>
    </source>
</evidence>
<sequence>MKELKFVDVGEGITEGHIQKWLVEDGSAVKEDQPVVQIETDKAVVNIPAPISGSIKIIANKDADVKVGDTLAYFGSADELKAAPSAKEVQPVQRKDAKEQVKPNEAAIAPGARAKEVLATPAVRKLARDLGVDMSQVIGTGPNGRIVENDVRAFASKKGGAPIPKFSEAKEESHKGEIERIPMSQVRKAIAKNMELSWTIPRAVHMDLIDATHLFGIVEKEKQKMQNAGTKLTFLPFIIKATIEALKENPKFNSSYDKERQEVIVKKYYNIGLAAEADDGLRVAVVKGADRMSIVEIANMIEELGKRVKDKSISIDEMTDTSFTITNIGSLGGGYLSVPMINYPDVAILGVHLIRDMPVVKDGKIVIGKVLPFSLTFDHRVVDGAEAVKFGNAIKGYIEDPEFLEML</sequence>
<keyword evidence="4" id="KW-0450">Lipoyl</keyword>
<dbReference type="Gene3D" id="4.10.320.10">
    <property type="entry name" value="E3-binding domain"/>
    <property type="match status" value="1"/>
</dbReference>
<evidence type="ECO:0000256" key="4">
    <source>
        <dbReference type="ARBA" id="ARBA00022823"/>
    </source>
</evidence>
<dbReference type="Gene3D" id="2.40.50.100">
    <property type="match status" value="1"/>
</dbReference>
<dbReference type="SUPFAM" id="SSF52777">
    <property type="entry name" value="CoA-dependent acyltransferases"/>
    <property type="match status" value="1"/>
</dbReference>
<evidence type="ECO:0000259" key="7">
    <source>
        <dbReference type="PROSITE" id="PS51826"/>
    </source>
</evidence>
<name>T1BAJ4_9ZZZZ</name>
<dbReference type="Pfam" id="PF00364">
    <property type="entry name" value="Biotin_lipoyl"/>
    <property type="match status" value="1"/>
</dbReference>
<dbReference type="PROSITE" id="PS00189">
    <property type="entry name" value="LIPOYL"/>
    <property type="match status" value="1"/>
</dbReference>
<evidence type="ECO:0000256" key="2">
    <source>
        <dbReference type="ARBA" id="ARBA00007317"/>
    </source>
</evidence>
<dbReference type="AlphaFoldDB" id="T1BAJ4"/>
<dbReference type="GO" id="GO:0031405">
    <property type="term" value="F:lipoic acid binding"/>
    <property type="evidence" value="ECO:0007669"/>
    <property type="project" value="TreeGrafter"/>
</dbReference>
<comment type="cofactor">
    <cofactor evidence="1">
        <name>(R)-lipoate</name>
        <dbReference type="ChEBI" id="CHEBI:83088"/>
    </cofactor>
</comment>
<dbReference type="GO" id="GO:0016407">
    <property type="term" value="F:acetyltransferase activity"/>
    <property type="evidence" value="ECO:0007669"/>
    <property type="project" value="TreeGrafter"/>
</dbReference>
<dbReference type="FunFam" id="3.30.559.10:FF:000007">
    <property type="entry name" value="Dihydrolipoamide acetyltransferase component of pyruvate dehydrogenase complex"/>
    <property type="match status" value="1"/>
</dbReference>
<dbReference type="PROSITE" id="PS50968">
    <property type="entry name" value="BIOTINYL_LIPOYL"/>
    <property type="match status" value="1"/>
</dbReference>
<comment type="similarity">
    <text evidence="2">Belongs to the 2-oxoacid dehydrogenase family.</text>
</comment>
<dbReference type="PANTHER" id="PTHR43178:SF5">
    <property type="entry name" value="LIPOAMIDE ACYLTRANSFERASE COMPONENT OF BRANCHED-CHAIN ALPHA-KETO ACID DEHYDROGENASE COMPLEX, MITOCHONDRIAL"/>
    <property type="match status" value="1"/>
</dbReference>
<dbReference type="SUPFAM" id="SSF47005">
    <property type="entry name" value="Peripheral subunit-binding domain of 2-oxo acid dehydrogenase complex"/>
    <property type="match status" value="1"/>
</dbReference>
<dbReference type="PROSITE" id="PS51826">
    <property type="entry name" value="PSBD"/>
    <property type="match status" value="1"/>
</dbReference>
<dbReference type="InterPro" id="IPR001078">
    <property type="entry name" value="2-oxoacid_DH_actylTfrase"/>
</dbReference>
<evidence type="ECO:0000259" key="6">
    <source>
        <dbReference type="PROSITE" id="PS50968"/>
    </source>
</evidence>
<dbReference type="InterPro" id="IPR004167">
    <property type="entry name" value="PSBD"/>
</dbReference>
<dbReference type="InterPro" id="IPR036625">
    <property type="entry name" value="E3-bd_dom_sf"/>
</dbReference>
<dbReference type="Pfam" id="PF02817">
    <property type="entry name" value="E3_binding"/>
    <property type="match status" value="1"/>
</dbReference>
<reference evidence="8" key="2">
    <citation type="journal article" date="2014" name="ISME J.">
        <title>Microbial stratification in low pH oxic and suboxic macroscopic growths along an acid mine drainage.</title>
        <authorList>
            <person name="Mendez-Garcia C."/>
            <person name="Mesa V."/>
            <person name="Sprenger R.R."/>
            <person name="Richter M."/>
            <person name="Diez M.S."/>
            <person name="Solano J."/>
            <person name="Bargiela R."/>
            <person name="Golyshina O.V."/>
            <person name="Manteca A."/>
            <person name="Ramos J.L."/>
            <person name="Gallego J.R."/>
            <person name="Llorente I."/>
            <person name="Martins Dos Santos V.A."/>
            <person name="Jensen O.N."/>
            <person name="Pelaez A.I."/>
            <person name="Sanchez J."/>
            <person name="Ferrer M."/>
        </authorList>
    </citation>
    <scope>NUCLEOTIDE SEQUENCE</scope>
</reference>
<reference evidence="8" key="1">
    <citation type="submission" date="2013-08" db="EMBL/GenBank/DDBJ databases">
        <authorList>
            <person name="Mendez C."/>
            <person name="Richter M."/>
            <person name="Ferrer M."/>
            <person name="Sanchez J."/>
        </authorList>
    </citation>
    <scope>NUCLEOTIDE SEQUENCE</scope>
</reference>
<dbReference type="GO" id="GO:0005737">
    <property type="term" value="C:cytoplasm"/>
    <property type="evidence" value="ECO:0007669"/>
    <property type="project" value="TreeGrafter"/>
</dbReference>
<dbReference type="InterPro" id="IPR023213">
    <property type="entry name" value="CAT-like_dom_sf"/>
</dbReference>
<proteinExistence type="inferred from homology"/>
<feature type="domain" description="Lipoyl-binding" evidence="6">
    <location>
        <begin position="1"/>
        <end position="75"/>
    </location>
</feature>
<accession>T1BAJ4</accession>
<dbReference type="InterPro" id="IPR011053">
    <property type="entry name" value="Single_hybrid_motif"/>
</dbReference>
<dbReference type="Pfam" id="PF00198">
    <property type="entry name" value="2-oxoacid_dh"/>
    <property type="match status" value="1"/>
</dbReference>
<keyword evidence="5" id="KW-0012">Acyltransferase</keyword>
<dbReference type="PANTHER" id="PTHR43178">
    <property type="entry name" value="DIHYDROLIPOAMIDE ACETYLTRANSFERASE COMPONENT OF PYRUVATE DEHYDROGENASE COMPLEX"/>
    <property type="match status" value="1"/>
</dbReference>
<evidence type="ECO:0000256" key="5">
    <source>
        <dbReference type="ARBA" id="ARBA00023315"/>
    </source>
</evidence>
<organism evidence="8">
    <name type="scientific">mine drainage metagenome</name>
    <dbReference type="NCBI Taxonomy" id="410659"/>
    <lineage>
        <taxon>unclassified sequences</taxon>
        <taxon>metagenomes</taxon>
        <taxon>ecological metagenomes</taxon>
    </lineage>
</organism>
<keyword evidence="8" id="KW-0670">Pyruvate</keyword>
<dbReference type="EMBL" id="AUZZ01000713">
    <property type="protein sequence ID" value="EQD66912.1"/>
    <property type="molecule type" value="Genomic_DNA"/>
</dbReference>
<feature type="domain" description="Peripheral subunit-binding (PSBD)" evidence="7">
    <location>
        <begin position="118"/>
        <end position="155"/>
    </location>
</feature>
<dbReference type="CDD" id="cd06849">
    <property type="entry name" value="lipoyl_domain"/>
    <property type="match status" value="1"/>
</dbReference>
<protein>
    <submittedName>
        <fullName evidence="8">Dihydrolipoamide acetyltransferase component of pyruvate dehydrogenase complex</fullName>
    </submittedName>
</protein>
<dbReference type="SUPFAM" id="SSF51230">
    <property type="entry name" value="Single hybrid motif"/>
    <property type="match status" value="1"/>
</dbReference>
<dbReference type="InterPro" id="IPR000089">
    <property type="entry name" value="Biotin_lipoyl"/>
</dbReference>
<comment type="caution">
    <text evidence="8">The sequence shown here is derived from an EMBL/GenBank/DDBJ whole genome shotgun (WGS) entry which is preliminary data.</text>
</comment>
<dbReference type="Gene3D" id="3.30.559.10">
    <property type="entry name" value="Chloramphenicol acetyltransferase-like domain"/>
    <property type="match status" value="1"/>
</dbReference>
<keyword evidence="3 8" id="KW-0808">Transferase</keyword>